<dbReference type="EMBL" id="PIYS01000003">
    <property type="protein sequence ID" value="PKF72694.1"/>
    <property type="molecule type" value="Genomic_DNA"/>
</dbReference>
<proteinExistence type="predicted"/>
<comment type="caution">
    <text evidence="1">The sequence shown here is derived from an EMBL/GenBank/DDBJ whole genome shotgun (WGS) entry which is preliminary data.</text>
</comment>
<gene>
    <name evidence="1" type="ORF">CW360_02985</name>
</gene>
<organism evidence="1 2">
    <name type="scientific">Pseudomonas fluvialis</name>
    <dbReference type="NCBI Taxonomy" id="1793966"/>
    <lineage>
        <taxon>Bacteria</taxon>
        <taxon>Pseudomonadati</taxon>
        <taxon>Pseudomonadota</taxon>
        <taxon>Gammaproteobacteria</taxon>
        <taxon>Pseudomonadales</taxon>
        <taxon>Pseudomonadaceae</taxon>
        <taxon>Pseudomonas</taxon>
    </lineage>
</organism>
<evidence type="ECO:0000313" key="1">
    <source>
        <dbReference type="EMBL" id="PKF72694.1"/>
    </source>
</evidence>
<accession>A0A2I0CTN7</accession>
<dbReference type="RefSeq" id="WP_101192705.1">
    <property type="nucleotide sequence ID" value="NZ_PIYS01000003.1"/>
</dbReference>
<evidence type="ECO:0000313" key="2">
    <source>
        <dbReference type="Proteomes" id="UP000242861"/>
    </source>
</evidence>
<dbReference type="AlphaFoldDB" id="A0A2I0CTN7"/>
<dbReference type="Proteomes" id="UP000242861">
    <property type="component" value="Unassembled WGS sequence"/>
</dbReference>
<protein>
    <submittedName>
        <fullName evidence="1">Uncharacterized protein</fullName>
    </submittedName>
</protein>
<sequence>MIHTLSSDAFAGALRAPKVSGVSPLFRAKIRVNGQSVRCYVKPLPDLIECPATRRPVDNQEIINEALGYVLAEACDCRVPEVAGVILLEREKIPQQVVEKLKQVGAGPLQQNYLCWFSQDMNHPNLVQKHMGGINLDFLQQRRLKRLVKHLIEAPDTPKVIAFDDWLFNSDRHPGNLLASTPELTLIDHGRILIYPNWRPGKLGACGPGYTPSNRLRNFIDTHEPNWSAKLPKKSEMIMAYNAFAVSFRDRGEAAARTVLAEFFDALDIDAIIQLLQSRHDPAAYAKASGMFI</sequence>
<name>A0A2I0CTN7_9PSED</name>
<reference evidence="2" key="1">
    <citation type="submission" date="2017-12" db="EMBL/GenBank/DDBJ databases">
        <authorList>
            <person name="Yu X.-Y."/>
        </authorList>
    </citation>
    <scope>NUCLEOTIDE SEQUENCE [LARGE SCALE GENOMIC DNA]</scope>
    <source>
        <strain evidence="2">ZYSR67-Z</strain>
    </source>
</reference>